<sequence>MMKNTWLAGMTFAVCLAANGFASTVAHAEGVYFIEPKDGATVSNPVHVKFGVDGMTVAPAGTVTPNTGHHHLLIDGQPLSQGQVVPVNDKSIHYGKGQTEADITLPPGDHTLTAQFANGAHQSYGPDWSQTITVHVK</sequence>
<keyword evidence="1" id="KW-0732">Signal</keyword>
<dbReference type="OrthoDB" id="531568at2"/>
<organism evidence="3 4">
    <name type="scientific">Paraburkholderia eburnea</name>
    <dbReference type="NCBI Taxonomy" id="1189126"/>
    <lineage>
        <taxon>Bacteria</taxon>
        <taxon>Pseudomonadati</taxon>
        <taxon>Pseudomonadota</taxon>
        <taxon>Betaproteobacteria</taxon>
        <taxon>Burkholderiales</taxon>
        <taxon>Burkholderiaceae</taxon>
        <taxon>Paraburkholderia</taxon>
    </lineage>
</organism>
<accession>A0A2S4MME5</accession>
<evidence type="ECO:0000313" key="3">
    <source>
        <dbReference type="EMBL" id="POR55759.1"/>
    </source>
</evidence>
<reference evidence="3 4" key="1">
    <citation type="submission" date="2018-01" db="EMBL/GenBank/DDBJ databases">
        <title>Genomic Encyclopedia of Type Strains, Phase III (KMG-III): the genomes of soil and plant-associated and newly described type strains.</title>
        <authorList>
            <person name="Whitman W."/>
        </authorList>
    </citation>
    <scope>NUCLEOTIDE SEQUENCE [LARGE SCALE GENOMIC DNA]</scope>
    <source>
        <strain evidence="3 4">JCM 18070</strain>
    </source>
</reference>
<dbReference type="Proteomes" id="UP000237381">
    <property type="component" value="Unassembled WGS sequence"/>
</dbReference>
<feature type="domain" description="DUF4399" evidence="2">
    <location>
        <begin position="48"/>
        <end position="137"/>
    </location>
</feature>
<evidence type="ECO:0000259" key="2">
    <source>
        <dbReference type="Pfam" id="PF14347"/>
    </source>
</evidence>
<dbReference type="EMBL" id="PQGA01000001">
    <property type="protein sequence ID" value="POR55759.1"/>
    <property type="molecule type" value="Genomic_DNA"/>
</dbReference>
<feature type="signal peptide" evidence="1">
    <location>
        <begin position="1"/>
        <end position="28"/>
    </location>
</feature>
<proteinExistence type="predicted"/>
<dbReference type="InterPro" id="IPR025512">
    <property type="entry name" value="DUF4399"/>
</dbReference>
<gene>
    <name evidence="3" type="ORF">B0G62_101153</name>
</gene>
<dbReference type="Pfam" id="PF14347">
    <property type="entry name" value="DUF4399"/>
    <property type="match status" value="1"/>
</dbReference>
<feature type="chain" id="PRO_5015547808" evidence="1">
    <location>
        <begin position="29"/>
        <end position="137"/>
    </location>
</feature>
<protein>
    <submittedName>
        <fullName evidence="3">Uncharacterized protein DUF4399</fullName>
    </submittedName>
</protein>
<evidence type="ECO:0000313" key="4">
    <source>
        <dbReference type="Proteomes" id="UP000237381"/>
    </source>
</evidence>
<evidence type="ECO:0000256" key="1">
    <source>
        <dbReference type="SAM" id="SignalP"/>
    </source>
</evidence>
<dbReference type="RefSeq" id="WP_103701601.1">
    <property type="nucleotide sequence ID" value="NZ_PQGA01000001.1"/>
</dbReference>
<keyword evidence="4" id="KW-1185">Reference proteome</keyword>
<dbReference type="AlphaFoldDB" id="A0A2S4MME5"/>
<comment type="caution">
    <text evidence="3">The sequence shown here is derived from an EMBL/GenBank/DDBJ whole genome shotgun (WGS) entry which is preliminary data.</text>
</comment>
<name>A0A2S4MME5_9BURK</name>